<name>A0ABQ5E100_9ASTR</name>
<dbReference type="PRINTS" id="PR01653">
    <property type="entry name" value="TCTPROTEIN"/>
</dbReference>
<evidence type="ECO:0000313" key="1">
    <source>
        <dbReference type="EMBL" id="GJT45086.1"/>
    </source>
</evidence>
<dbReference type="SUPFAM" id="SSF51316">
    <property type="entry name" value="Mss4-like"/>
    <property type="match status" value="1"/>
</dbReference>
<organism evidence="1 2">
    <name type="scientific">Tanacetum coccineum</name>
    <dbReference type="NCBI Taxonomy" id="301880"/>
    <lineage>
        <taxon>Eukaryota</taxon>
        <taxon>Viridiplantae</taxon>
        <taxon>Streptophyta</taxon>
        <taxon>Embryophyta</taxon>
        <taxon>Tracheophyta</taxon>
        <taxon>Spermatophyta</taxon>
        <taxon>Magnoliopsida</taxon>
        <taxon>eudicotyledons</taxon>
        <taxon>Gunneridae</taxon>
        <taxon>Pentapetalae</taxon>
        <taxon>asterids</taxon>
        <taxon>campanulids</taxon>
        <taxon>Asterales</taxon>
        <taxon>Asteraceae</taxon>
        <taxon>Asteroideae</taxon>
        <taxon>Anthemideae</taxon>
        <taxon>Anthemidinae</taxon>
        <taxon>Tanacetum</taxon>
    </lineage>
</organism>
<evidence type="ECO:0000313" key="2">
    <source>
        <dbReference type="Proteomes" id="UP001151760"/>
    </source>
</evidence>
<gene>
    <name evidence="1" type="ORF">Tco_0953801</name>
</gene>
<dbReference type="InterPro" id="IPR011057">
    <property type="entry name" value="Mss4-like_sf"/>
</dbReference>
<dbReference type="Gene3D" id="2.170.150.10">
    <property type="entry name" value="Metal Binding Protein, Guanine Nucleotide Exchange Factor, Chain A"/>
    <property type="match status" value="1"/>
</dbReference>
<protein>
    <submittedName>
        <fullName evidence="1">Translationally-controlled tumor protein</fullName>
    </submittedName>
</protein>
<accession>A0ABQ5E100</accession>
<dbReference type="Pfam" id="PF00838">
    <property type="entry name" value="TCTP"/>
    <property type="match status" value="1"/>
</dbReference>
<proteinExistence type="predicted"/>
<reference evidence="1" key="2">
    <citation type="submission" date="2022-01" db="EMBL/GenBank/DDBJ databases">
        <authorList>
            <person name="Yamashiro T."/>
            <person name="Shiraishi A."/>
            <person name="Satake H."/>
            <person name="Nakayama K."/>
        </authorList>
    </citation>
    <scope>NUCLEOTIDE SEQUENCE</scope>
</reference>
<dbReference type="InterPro" id="IPR018103">
    <property type="entry name" value="Translation_control_tumour_CS"/>
</dbReference>
<keyword evidence="2" id="KW-1185">Reference proteome</keyword>
<dbReference type="InterPro" id="IPR018105">
    <property type="entry name" value="Translational_control_tumour_p"/>
</dbReference>
<reference evidence="1" key="1">
    <citation type="journal article" date="2022" name="Int. J. Mol. Sci.">
        <title>Draft Genome of Tanacetum Coccineum: Genomic Comparison of Closely Related Tanacetum-Family Plants.</title>
        <authorList>
            <person name="Yamashiro T."/>
            <person name="Shiraishi A."/>
            <person name="Nakayama K."/>
            <person name="Satake H."/>
        </authorList>
    </citation>
    <scope>NUCLEOTIDE SEQUENCE</scope>
</reference>
<dbReference type="PROSITE" id="PS01002">
    <property type="entry name" value="TCTP_1"/>
    <property type="match status" value="1"/>
</dbReference>
<comment type="caution">
    <text evidence="1">The sequence shown here is derived from an EMBL/GenBank/DDBJ whole genome shotgun (WGS) entry which is preliminary data.</text>
</comment>
<dbReference type="EMBL" id="BQNB010015870">
    <property type="protein sequence ID" value="GJT45086.1"/>
    <property type="molecule type" value="Genomic_DNA"/>
</dbReference>
<dbReference type="InterPro" id="IPR011323">
    <property type="entry name" value="Mss4/transl-control_tumour"/>
</dbReference>
<sequence length="278" mass="31192">MSKSCYSQSTLQTRRLKYVNDPKREDKSAMAANLTICPAKIRTISLLLESTESHYHEYVCNSHQTTRTIYAVYSNNNVKGEYHMASCTSHNRLGFDPRSLAFRFLDVVIIDFERLKGVWGSCLVRKETSLERPGLAGTSIRPNSKIFGLQYAITGIDVYIGANPSAECGENEGVDDQAVRVVDIVDTFGHQQQSSSSESSATSNLNLKLLIKYGDVVDQYMCCRYLVIIKWADNNPRKKMCNTGAPPKDSINLEATMRKQLPNLFAEQPSSYTGEKYV</sequence>
<dbReference type="Proteomes" id="UP001151760">
    <property type="component" value="Unassembled WGS sequence"/>
</dbReference>